<reference evidence="2" key="1">
    <citation type="submission" date="2020-04" db="EMBL/GenBank/DDBJ databases">
        <authorList>
            <person name="Chiriac C."/>
            <person name="Salcher M."/>
            <person name="Ghai R."/>
            <person name="Kavagutti S V."/>
        </authorList>
    </citation>
    <scope>NUCLEOTIDE SEQUENCE</scope>
</reference>
<evidence type="ECO:0000313" key="2">
    <source>
        <dbReference type="EMBL" id="CAB4157534.1"/>
    </source>
</evidence>
<feature type="transmembrane region" description="Helical" evidence="1">
    <location>
        <begin position="67"/>
        <end position="89"/>
    </location>
</feature>
<dbReference type="EMBL" id="LR796655">
    <property type="protein sequence ID" value="CAB4157534.1"/>
    <property type="molecule type" value="Genomic_DNA"/>
</dbReference>
<protein>
    <submittedName>
        <fullName evidence="2">Uncharacterized protein</fullName>
    </submittedName>
</protein>
<name>A0A6J5NQF7_9CAUD</name>
<keyword evidence="1" id="KW-1133">Transmembrane helix</keyword>
<sequence>MKLNNDNRFDIDLEYGQIFEQKIADIFQNSKIEVKTERDKWNSTGNIVIEFESRGHPSGIAVTKSDFWFHNLALNGELIMTLVFPVAVLKRYIADNKPRVVRGGDDNTSKLYLINLADLVTIIK</sequence>
<proteinExistence type="predicted"/>
<accession>A0A6J5NQF7</accession>
<evidence type="ECO:0000256" key="1">
    <source>
        <dbReference type="SAM" id="Phobius"/>
    </source>
</evidence>
<keyword evidence="1" id="KW-0812">Transmembrane</keyword>
<keyword evidence="1" id="KW-0472">Membrane</keyword>
<gene>
    <name evidence="2" type="ORF">UFOVP678_32</name>
</gene>
<organism evidence="2">
    <name type="scientific">uncultured Caudovirales phage</name>
    <dbReference type="NCBI Taxonomy" id="2100421"/>
    <lineage>
        <taxon>Viruses</taxon>
        <taxon>Duplodnaviria</taxon>
        <taxon>Heunggongvirae</taxon>
        <taxon>Uroviricota</taxon>
        <taxon>Caudoviricetes</taxon>
        <taxon>Peduoviridae</taxon>
        <taxon>Maltschvirus</taxon>
        <taxon>Maltschvirus maltsch</taxon>
    </lineage>
</organism>